<feature type="compositionally biased region" description="Polar residues" evidence="1">
    <location>
        <begin position="12"/>
        <end position="23"/>
    </location>
</feature>
<reference evidence="3" key="2">
    <citation type="journal article" date="2020" name="Nat. Commun.">
        <title>Large-scale genome sequencing of mycorrhizal fungi provides insights into the early evolution of symbiotic traits.</title>
        <authorList>
            <person name="Miyauchi S."/>
            <person name="Kiss E."/>
            <person name="Kuo A."/>
            <person name="Drula E."/>
            <person name="Kohler A."/>
            <person name="Sanchez-Garcia M."/>
            <person name="Morin E."/>
            <person name="Andreopoulos B."/>
            <person name="Barry K.W."/>
            <person name="Bonito G."/>
            <person name="Buee M."/>
            <person name="Carver A."/>
            <person name="Chen C."/>
            <person name="Cichocki N."/>
            <person name="Clum A."/>
            <person name="Culley D."/>
            <person name="Crous P.W."/>
            <person name="Fauchery L."/>
            <person name="Girlanda M."/>
            <person name="Hayes R.D."/>
            <person name="Keri Z."/>
            <person name="LaButti K."/>
            <person name="Lipzen A."/>
            <person name="Lombard V."/>
            <person name="Magnuson J."/>
            <person name="Maillard F."/>
            <person name="Murat C."/>
            <person name="Nolan M."/>
            <person name="Ohm R.A."/>
            <person name="Pangilinan J."/>
            <person name="Pereira M.F."/>
            <person name="Perotto S."/>
            <person name="Peter M."/>
            <person name="Pfister S."/>
            <person name="Riley R."/>
            <person name="Sitrit Y."/>
            <person name="Stielow J.B."/>
            <person name="Szollosi G."/>
            <person name="Zifcakova L."/>
            <person name="Stursova M."/>
            <person name="Spatafora J.W."/>
            <person name="Tedersoo L."/>
            <person name="Vaario L.M."/>
            <person name="Yamada A."/>
            <person name="Yan M."/>
            <person name="Wang P."/>
            <person name="Xu J."/>
            <person name="Bruns T."/>
            <person name="Baldrian P."/>
            <person name="Vilgalys R."/>
            <person name="Dunand C."/>
            <person name="Henrissat B."/>
            <person name="Grigoriev I.V."/>
            <person name="Hibbett D."/>
            <person name="Nagy L.G."/>
            <person name="Martin F.M."/>
        </authorList>
    </citation>
    <scope>NUCLEOTIDE SEQUENCE</scope>
    <source>
        <strain evidence="3">BED1</strain>
    </source>
</reference>
<keyword evidence="2" id="KW-0472">Membrane</keyword>
<accession>A0AAD4GKY5</accession>
<feature type="region of interest" description="Disordered" evidence="1">
    <location>
        <begin position="1"/>
        <end position="23"/>
    </location>
</feature>
<evidence type="ECO:0000313" key="3">
    <source>
        <dbReference type="EMBL" id="KAF8451119.1"/>
    </source>
</evidence>
<sequence>MAPQASLVDPTPTVSALSTPGNPSHQTWMPAMLFIFLGLCLAYTFSYVLYRIVMSRRLASQDDVPDTPDRGVSQFMSTSSFVRLQVCSDGTTSLLRF</sequence>
<name>A0AAD4GKY5_BOLED</name>
<evidence type="ECO:0000256" key="1">
    <source>
        <dbReference type="SAM" id="MobiDB-lite"/>
    </source>
</evidence>
<keyword evidence="4" id="KW-1185">Reference proteome</keyword>
<gene>
    <name evidence="3" type="ORF">L210DRAFT_2430420</name>
</gene>
<keyword evidence="2" id="KW-0812">Transmembrane</keyword>
<comment type="caution">
    <text evidence="3">The sequence shown here is derived from an EMBL/GenBank/DDBJ whole genome shotgun (WGS) entry which is preliminary data.</text>
</comment>
<protein>
    <submittedName>
        <fullName evidence="3">Uncharacterized protein</fullName>
    </submittedName>
</protein>
<evidence type="ECO:0000313" key="4">
    <source>
        <dbReference type="Proteomes" id="UP001194468"/>
    </source>
</evidence>
<proteinExistence type="predicted"/>
<keyword evidence="2" id="KW-1133">Transmembrane helix</keyword>
<dbReference type="Proteomes" id="UP001194468">
    <property type="component" value="Unassembled WGS sequence"/>
</dbReference>
<dbReference type="EMBL" id="WHUW01000002">
    <property type="protein sequence ID" value="KAF8451119.1"/>
    <property type="molecule type" value="Genomic_DNA"/>
</dbReference>
<reference evidence="3" key="1">
    <citation type="submission" date="2019-10" db="EMBL/GenBank/DDBJ databases">
        <authorList>
            <consortium name="DOE Joint Genome Institute"/>
            <person name="Kuo A."/>
            <person name="Miyauchi S."/>
            <person name="Kiss E."/>
            <person name="Drula E."/>
            <person name="Kohler A."/>
            <person name="Sanchez-Garcia M."/>
            <person name="Andreopoulos B."/>
            <person name="Barry K.W."/>
            <person name="Bonito G."/>
            <person name="Buee M."/>
            <person name="Carver A."/>
            <person name="Chen C."/>
            <person name="Cichocki N."/>
            <person name="Clum A."/>
            <person name="Culley D."/>
            <person name="Crous P.W."/>
            <person name="Fauchery L."/>
            <person name="Girlanda M."/>
            <person name="Hayes R."/>
            <person name="Keri Z."/>
            <person name="LaButti K."/>
            <person name="Lipzen A."/>
            <person name="Lombard V."/>
            <person name="Magnuson J."/>
            <person name="Maillard F."/>
            <person name="Morin E."/>
            <person name="Murat C."/>
            <person name="Nolan M."/>
            <person name="Ohm R."/>
            <person name="Pangilinan J."/>
            <person name="Pereira M."/>
            <person name="Perotto S."/>
            <person name="Peter M."/>
            <person name="Riley R."/>
            <person name="Sitrit Y."/>
            <person name="Stielow B."/>
            <person name="Szollosi G."/>
            <person name="Zifcakova L."/>
            <person name="Stursova M."/>
            <person name="Spatafora J.W."/>
            <person name="Tedersoo L."/>
            <person name="Vaario L.-M."/>
            <person name="Yamada A."/>
            <person name="Yan M."/>
            <person name="Wang P."/>
            <person name="Xu J."/>
            <person name="Bruns T."/>
            <person name="Baldrian P."/>
            <person name="Vilgalys R."/>
            <person name="Henrissat B."/>
            <person name="Grigoriev I.V."/>
            <person name="Hibbett D."/>
            <person name="Nagy L.G."/>
            <person name="Martin F.M."/>
        </authorList>
    </citation>
    <scope>NUCLEOTIDE SEQUENCE</scope>
    <source>
        <strain evidence="3">BED1</strain>
    </source>
</reference>
<organism evidence="3 4">
    <name type="scientific">Boletus edulis BED1</name>
    <dbReference type="NCBI Taxonomy" id="1328754"/>
    <lineage>
        <taxon>Eukaryota</taxon>
        <taxon>Fungi</taxon>
        <taxon>Dikarya</taxon>
        <taxon>Basidiomycota</taxon>
        <taxon>Agaricomycotina</taxon>
        <taxon>Agaricomycetes</taxon>
        <taxon>Agaricomycetidae</taxon>
        <taxon>Boletales</taxon>
        <taxon>Boletineae</taxon>
        <taxon>Boletaceae</taxon>
        <taxon>Boletoideae</taxon>
        <taxon>Boletus</taxon>
    </lineage>
</organism>
<evidence type="ECO:0000256" key="2">
    <source>
        <dbReference type="SAM" id="Phobius"/>
    </source>
</evidence>
<feature type="transmembrane region" description="Helical" evidence="2">
    <location>
        <begin position="28"/>
        <end position="50"/>
    </location>
</feature>
<dbReference type="AlphaFoldDB" id="A0AAD4GKY5"/>